<geneLocation type="chloroplast" evidence="2"/>
<feature type="transmembrane region" description="Helical" evidence="1">
    <location>
        <begin position="7"/>
        <end position="27"/>
    </location>
</feature>
<reference evidence="2" key="1">
    <citation type="journal article" date="2023" name="J. Phycol.">
        <title>Gene-rich plastid genomes of two parasitic red algal species, Laurencia australis and L. verruciformis (Rhodomelaceae, Ceramiales), and a taxonomic revision of Janczewskia.</title>
        <authorList>
            <person name="Preuss M."/>
            <person name="Diaz-Tapia P."/>
            <person name="Verbruggen H."/>
            <person name="Zuccarello G.C."/>
        </authorList>
    </citation>
    <scope>NUCLEOTIDE SEQUENCE</scope>
    <source>
        <strain evidence="2">PD4142</strain>
    </source>
</reference>
<accession>A0AA51NG91</accession>
<name>A0AA51NG91_9FLOR</name>
<feature type="transmembrane region" description="Helical" evidence="1">
    <location>
        <begin position="47"/>
        <end position="69"/>
    </location>
</feature>
<gene>
    <name evidence="2" type="primary">secG</name>
</gene>
<keyword evidence="2" id="KW-0934">Plastid</keyword>
<proteinExistence type="predicted"/>
<evidence type="ECO:0000313" key="2">
    <source>
        <dbReference type="EMBL" id="WMP12284.1"/>
    </source>
</evidence>
<protein>
    <submittedName>
        <fullName evidence="2">Probable protein-export membrane protein SecG</fullName>
    </submittedName>
</protein>
<keyword evidence="2" id="KW-0150">Chloroplast</keyword>
<keyword evidence="1" id="KW-1133">Transmembrane helix</keyword>
<keyword evidence="1" id="KW-0472">Membrane</keyword>
<dbReference type="AlphaFoldDB" id="A0AA51NG91"/>
<sequence>MCIVVKLTFYCISVLTVVLILFFSPVKKNVSGFLDQSRLFNSGYNQILMQKIIAFSVFLFFILILVLLFQVS</sequence>
<evidence type="ECO:0000256" key="1">
    <source>
        <dbReference type="SAM" id="Phobius"/>
    </source>
</evidence>
<keyword evidence="1" id="KW-0812">Transmembrane</keyword>
<dbReference type="EMBL" id="OQ908870">
    <property type="protein sequence ID" value="WMP12284.1"/>
    <property type="molecule type" value="Genomic_DNA"/>
</dbReference>
<organism evidence="2">
    <name type="scientific">Laurencia verruciformis</name>
    <dbReference type="NCBI Taxonomy" id="3073068"/>
    <lineage>
        <taxon>Eukaryota</taxon>
        <taxon>Rhodophyta</taxon>
        <taxon>Florideophyceae</taxon>
        <taxon>Rhodymeniophycidae</taxon>
        <taxon>Ceramiales</taxon>
        <taxon>Rhodomelaceae</taxon>
        <taxon>Laurencieae</taxon>
        <taxon>Laurencia</taxon>
    </lineage>
</organism>